<organism evidence="6">
    <name type="scientific">Amphimedon queenslandica</name>
    <name type="common">Sponge</name>
    <dbReference type="NCBI Taxonomy" id="400682"/>
    <lineage>
        <taxon>Eukaryota</taxon>
        <taxon>Metazoa</taxon>
        <taxon>Porifera</taxon>
        <taxon>Demospongiae</taxon>
        <taxon>Heteroscleromorpha</taxon>
        <taxon>Haplosclerida</taxon>
        <taxon>Niphatidae</taxon>
        <taxon>Amphimedon</taxon>
    </lineage>
</organism>
<reference evidence="6" key="2">
    <citation type="submission" date="2017-05" db="UniProtKB">
        <authorList>
            <consortium name="EnsemblMetazoa"/>
        </authorList>
    </citation>
    <scope>IDENTIFICATION</scope>
</reference>
<evidence type="ECO:0000313" key="7">
    <source>
        <dbReference type="Proteomes" id="UP000007879"/>
    </source>
</evidence>
<dbReference type="PANTHER" id="PTHR35678">
    <property type="entry name" value="PROTEIN STPG4"/>
    <property type="match status" value="1"/>
</dbReference>
<evidence type="ECO:0000256" key="5">
    <source>
        <dbReference type="SAM" id="MobiDB-lite"/>
    </source>
</evidence>
<dbReference type="GO" id="GO:0042585">
    <property type="term" value="C:germinal vesicle"/>
    <property type="evidence" value="ECO:0007669"/>
    <property type="project" value="TreeGrafter"/>
</dbReference>
<dbReference type="GO" id="GO:0001939">
    <property type="term" value="C:female pronucleus"/>
    <property type="evidence" value="ECO:0007669"/>
    <property type="project" value="TreeGrafter"/>
</dbReference>
<dbReference type="InParanoid" id="A0A1X7VBG6"/>
<evidence type="ECO:0000256" key="3">
    <source>
        <dbReference type="ARBA" id="ARBA00022490"/>
    </source>
</evidence>
<evidence type="ECO:0000313" key="6">
    <source>
        <dbReference type="EnsemblMetazoa" id="Aqu2.1.37084_001"/>
    </source>
</evidence>
<dbReference type="AlphaFoldDB" id="A0A1X7VBG6"/>
<keyword evidence="3" id="KW-0963">Cytoplasm</keyword>
<feature type="compositionally biased region" description="Basic and acidic residues" evidence="5">
    <location>
        <begin position="46"/>
        <end position="57"/>
    </location>
</feature>
<dbReference type="InterPro" id="IPR010736">
    <property type="entry name" value="SHIPPO-rpt"/>
</dbReference>
<protein>
    <submittedName>
        <fullName evidence="6">Uncharacterized protein</fullName>
    </submittedName>
</protein>
<evidence type="ECO:0000256" key="1">
    <source>
        <dbReference type="ARBA" id="ARBA00004123"/>
    </source>
</evidence>
<dbReference type="EnsemblMetazoa" id="XM_019994269.1">
    <property type="protein sequence ID" value="XP_019849828.1"/>
    <property type="gene ID" value="LOC100642050"/>
</dbReference>
<evidence type="ECO:0000256" key="2">
    <source>
        <dbReference type="ARBA" id="ARBA00004496"/>
    </source>
</evidence>
<dbReference type="GO" id="GO:0001940">
    <property type="term" value="C:male pronucleus"/>
    <property type="evidence" value="ECO:0007669"/>
    <property type="project" value="TreeGrafter"/>
</dbReference>
<dbReference type="PANTHER" id="PTHR35678:SF1">
    <property type="entry name" value="PROTEIN STPG4"/>
    <property type="match status" value="1"/>
</dbReference>
<gene>
    <name evidence="6" type="primary">100642050</name>
</gene>
<dbReference type="GO" id="GO:0005737">
    <property type="term" value="C:cytoplasm"/>
    <property type="evidence" value="ECO:0007669"/>
    <property type="project" value="UniProtKB-SubCell"/>
</dbReference>
<dbReference type="eggNOG" id="ENOG502S008">
    <property type="taxonomic scope" value="Eukaryota"/>
</dbReference>
<name>A0A1X7VBG6_AMPQE</name>
<dbReference type="GO" id="GO:0044727">
    <property type="term" value="P:epigenetic programing of male pronucleus"/>
    <property type="evidence" value="ECO:0007669"/>
    <property type="project" value="TreeGrafter"/>
</dbReference>
<dbReference type="Proteomes" id="UP000007879">
    <property type="component" value="Unassembled WGS sequence"/>
</dbReference>
<dbReference type="OrthoDB" id="6228811at2759"/>
<comment type="subcellular location">
    <subcellularLocation>
        <location evidence="2">Cytoplasm</location>
    </subcellularLocation>
    <subcellularLocation>
        <location evidence="1">Nucleus</location>
    </subcellularLocation>
</comment>
<accession>A0A1X7VBG6</accession>
<dbReference type="GO" id="GO:0042393">
    <property type="term" value="F:histone binding"/>
    <property type="evidence" value="ECO:0007669"/>
    <property type="project" value="TreeGrafter"/>
</dbReference>
<proteinExistence type="predicted"/>
<keyword evidence="7" id="KW-1185">Reference proteome</keyword>
<feature type="region of interest" description="Disordered" evidence="5">
    <location>
        <begin position="1"/>
        <end position="57"/>
    </location>
</feature>
<dbReference type="GO" id="GO:0003682">
    <property type="term" value="F:chromatin binding"/>
    <property type="evidence" value="ECO:0007669"/>
    <property type="project" value="TreeGrafter"/>
</dbReference>
<dbReference type="KEGG" id="aqu:100642050"/>
<keyword evidence="4" id="KW-0539">Nucleus</keyword>
<dbReference type="EnsemblMetazoa" id="Aqu2.1.37084_001">
    <property type="protein sequence ID" value="Aqu2.1.37084_001"/>
    <property type="gene ID" value="Aqu2.1.37084"/>
</dbReference>
<evidence type="ECO:0000256" key="4">
    <source>
        <dbReference type="ARBA" id="ARBA00023242"/>
    </source>
</evidence>
<reference evidence="7" key="1">
    <citation type="journal article" date="2010" name="Nature">
        <title>The Amphimedon queenslandica genome and the evolution of animal complexity.</title>
        <authorList>
            <person name="Srivastava M."/>
            <person name="Simakov O."/>
            <person name="Chapman J."/>
            <person name="Fahey B."/>
            <person name="Gauthier M.E."/>
            <person name="Mitros T."/>
            <person name="Richards G.S."/>
            <person name="Conaco C."/>
            <person name="Dacre M."/>
            <person name="Hellsten U."/>
            <person name="Larroux C."/>
            <person name="Putnam N.H."/>
            <person name="Stanke M."/>
            <person name="Adamska M."/>
            <person name="Darling A."/>
            <person name="Degnan S.M."/>
            <person name="Oakley T.H."/>
            <person name="Plachetzki D.C."/>
            <person name="Zhai Y."/>
            <person name="Adamski M."/>
            <person name="Calcino A."/>
            <person name="Cummins S.F."/>
            <person name="Goodstein D.M."/>
            <person name="Harris C."/>
            <person name="Jackson D.J."/>
            <person name="Leys S.P."/>
            <person name="Shu S."/>
            <person name="Woodcroft B.J."/>
            <person name="Vervoort M."/>
            <person name="Kosik K.S."/>
            <person name="Manning G."/>
            <person name="Degnan B.M."/>
            <person name="Rokhsar D.S."/>
        </authorList>
    </citation>
    <scope>NUCLEOTIDE SEQUENCE [LARGE SCALE GENOMIC DNA]</scope>
</reference>
<sequence length="275" mass="30990">MASPELNKTARFRKTASAVPRPRSSSIRPFTASRPRRPYSAYTSRGSDEDTPKFDAPETDREWWRGFVKETPVPGSYQHKSFTEELQSQTKTYGFRAVGRRPTSARFYSSGEVLLPGAYDHPDFLHDLMHRSATYNFQAANRDAGPKIGHGYGDKDLNTSPVWYDLRQTETSQFEKDRNMKQSTFKSHVDRIIESNHQFRVVSGPSPGQYDDKNTTRPSSATVNSVFVSKVPRFNERNSRVPGPGTYNISTSAFGAPKPLPAISHHLKKKGVIAM</sequence>
<dbReference type="Pfam" id="PF07004">
    <property type="entry name" value="SHIPPO-rpt"/>
    <property type="match status" value="1"/>
</dbReference>